<evidence type="ECO:0000256" key="1">
    <source>
        <dbReference type="SAM" id="MobiDB-lite"/>
    </source>
</evidence>
<protein>
    <submittedName>
        <fullName evidence="2">Uncharacterized protein</fullName>
    </submittedName>
</protein>
<proteinExistence type="predicted"/>
<name>A0A2P2P689_RHIMU</name>
<accession>A0A2P2P689</accession>
<evidence type="ECO:0000313" key="2">
    <source>
        <dbReference type="EMBL" id="MBX50173.1"/>
    </source>
</evidence>
<sequence length="35" mass="4142">MGPRFGVGHDYSNNQHFSSSPMKGWKKKKRPIYQF</sequence>
<reference evidence="2" key="1">
    <citation type="submission" date="2018-02" db="EMBL/GenBank/DDBJ databases">
        <title>Rhizophora mucronata_Transcriptome.</title>
        <authorList>
            <person name="Meera S.P."/>
            <person name="Sreeshan A."/>
            <person name="Augustine A."/>
        </authorList>
    </citation>
    <scope>NUCLEOTIDE SEQUENCE</scope>
    <source>
        <tissue evidence="2">Leaf</tissue>
    </source>
</reference>
<dbReference type="EMBL" id="GGEC01069689">
    <property type="protein sequence ID" value="MBX50173.1"/>
    <property type="molecule type" value="Transcribed_RNA"/>
</dbReference>
<feature type="compositionally biased region" description="Polar residues" evidence="1">
    <location>
        <begin position="11"/>
        <end position="21"/>
    </location>
</feature>
<organism evidence="2">
    <name type="scientific">Rhizophora mucronata</name>
    <name type="common">Asiatic mangrove</name>
    <dbReference type="NCBI Taxonomy" id="61149"/>
    <lineage>
        <taxon>Eukaryota</taxon>
        <taxon>Viridiplantae</taxon>
        <taxon>Streptophyta</taxon>
        <taxon>Embryophyta</taxon>
        <taxon>Tracheophyta</taxon>
        <taxon>Spermatophyta</taxon>
        <taxon>Magnoliopsida</taxon>
        <taxon>eudicotyledons</taxon>
        <taxon>Gunneridae</taxon>
        <taxon>Pentapetalae</taxon>
        <taxon>rosids</taxon>
        <taxon>fabids</taxon>
        <taxon>Malpighiales</taxon>
        <taxon>Rhizophoraceae</taxon>
        <taxon>Rhizophora</taxon>
    </lineage>
</organism>
<feature type="region of interest" description="Disordered" evidence="1">
    <location>
        <begin position="1"/>
        <end position="35"/>
    </location>
</feature>
<feature type="compositionally biased region" description="Basic residues" evidence="1">
    <location>
        <begin position="24"/>
        <end position="35"/>
    </location>
</feature>
<dbReference type="AlphaFoldDB" id="A0A2P2P689"/>